<accession>A0A8H4RXS9</accession>
<dbReference type="AlphaFoldDB" id="A0A8H4RXS9"/>
<dbReference type="EMBL" id="JAAMPI010000036">
    <property type="protein sequence ID" value="KAF4637101.1"/>
    <property type="molecule type" value="Genomic_DNA"/>
</dbReference>
<dbReference type="Proteomes" id="UP000566819">
    <property type="component" value="Unassembled WGS sequence"/>
</dbReference>
<sequence length="178" mass="20617">MQLSNSWSLRKNVPNILIEACLLPTVGTFGKTALKYRARFDGSIPLVVTEQTKAYCDSPTSSDYGGSVLKVDAWHYWKEVLKRLSHPRNQSYRDLSLRAQRRNNDPIPPLYLLSTFEQQLSPSNPKQNPKNYDVTLELWQLVVDAFKIELLVIDNRFETPPRQKHYRNAYARGDHGRK</sequence>
<proteinExistence type="predicted"/>
<name>A0A8H4RXS9_9HELO</name>
<gene>
    <name evidence="1" type="ORF">G7Y89_g983</name>
</gene>
<reference evidence="1 2" key="1">
    <citation type="submission" date="2020-03" db="EMBL/GenBank/DDBJ databases">
        <title>Draft Genome Sequence of Cudoniella acicularis.</title>
        <authorList>
            <person name="Buettner E."/>
            <person name="Kellner H."/>
        </authorList>
    </citation>
    <scope>NUCLEOTIDE SEQUENCE [LARGE SCALE GENOMIC DNA]</scope>
    <source>
        <strain evidence="1 2">DSM 108380</strain>
    </source>
</reference>
<evidence type="ECO:0000313" key="2">
    <source>
        <dbReference type="Proteomes" id="UP000566819"/>
    </source>
</evidence>
<comment type="caution">
    <text evidence="1">The sequence shown here is derived from an EMBL/GenBank/DDBJ whole genome shotgun (WGS) entry which is preliminary data.</text>
</comment>
<protein>
    <submittedName>
        <fullName evidence="1">Uncharacterized protein</fullName>
    </submittedName>
</protein>
<evidence type="ECO:0000313" key="1">
    <source>
        <dbReference type="EMBL" id="KAF4637101.1"/>
    </source>
</evidence>
<organism evidence="1 2">
    <name type="scientific">Cudoniella acicularis</name>
    <dbReference type="NCBI Taxonomy" id="354080"/>
    <lineage>
        <taxon>Eukaryota</taxon>
        <taxon>Fungi</taxon>
        <taxon>Dikarya</taxon>
        <taxon>Ascomycota</taxon>
        <taxon>Pezizomycotina</taxon>
        <taxon>Leotiomycetes</taxon>
        <taxon>Helotiales</taxon>
        <taxon>Tricladiaceae</taxon>
        <taxon>Cudoniella</taxon>
    </lineage>
</organism>
<keyword evidence="2" id="KW-1185">Reference proteome</keyword>